<evidence type="ECO:0000313" key="2">
    <source>
        <dbReference type="EMBL" id="NJP01438.1"/>
    </source>
</evidence>
<dbReference type="InterPro" id="IPR052966">
    <property type="entry name" value="Beta-lactamase_Reg"/>
</dbReference>
<keyword evidence="3" id="KW-1185">Reference proteome</keyword>
<dbReference type="Pfam" id="PF17113">
    <property type="entry name" value="AmpE"/>
    <property type="match status" value="1"/>
</dbReference>
<protein>
    <submittedName>
        <fullName evidence="2">Regulatory signaling modulator protein AmpE</fullName>
    </submittedName>
</protein>
<dbReference type="InterPro" id="IPR031347">
    <property type="entry name" value="AmpE"/>
</dbReference>
<gene>
    <name evidence="2" type="primary">ampE</name>
    <name evidence="2" type="ORF">HBH25_11250</name>
</gene>
<proteinExistence type="predicted"/>
<dbReference type="EMBL" id="JAAVJI010000005">
    <property type="protein sequence ID" value="NJP01438.1"/>
    <property type="molecule type" value="Genomic_DNA"/>
</dbReference>
<dbReference type="PANTHER" id="PTHR38684">
    <property type="entry name" value="PROTEIN AMPE"/>
    <property type="match status" value="1"/>
</dbReference>
<evidence type="ECO:0000256" key="1">
    <source>
        <dbReference type="SAM" id="Phobius"/>
    </source>
</evidence>
<name>A0ABX0YDF5_9PSED</name>
<reference evidence="2 3" key="1">
    <citation type="submission" date="2020-03" db="EMBL/GenBank/DDBJ databases">
        <authorList>
            <person name="Wang L."/>
            <person name="He N."/>
            <person name="Li Y."/>
            <person name="Fang Y."/>
            <person name="Zhang F."/>
        </authorList>
    </citation>
    <scope>NUCLEOTIDE SEQUENCE [LARGE SCALE GENOMIC DNA]</scope>
    <source>
        <strain evidence="3">hsmgli-8</strain>
    </source>
</reference>
<keyword evidence="1" id="KW-0472">Membrane</keyword>
<evidence type="ECO:0000313" key="3">
    <source>
        <dbReference type="Proteomes" id="UP000746535"/>
    </source>
</evidence>
<dbReference type="RefSeq" id="WP_168084008.1">
    <property type="nucleotide sequence ID" value="NZ_JAAVJI010000005.1"/>
</dbReference>
<feature type="transmembrane region" description="Helical" evidence="1">
    <location>
        <begin position="189"/>
        <end position="216"/>
    </location>
</feature>
<dbReference type="PANTHER" id="PTHR38684:SF1">
    <property type="entry name" value="PROTEIN AMPE"/>
    <property type="match status" value="1"/>
</dbReference>
<sequence length="278" mass="30750">MSFLVLLAVVWIEKFSAWRLRIQRDRWFLNALHARETQAGFSSQPWLLLVLLIGLPVMGVAVVLWLLATVAYGWLALPVHLLVLLYSLGRGEPKVAMGPLRDAWRRGDASAAAHVAARDLGVAADSPGALIEQVQGWLLWQAFQSFFAVVFWYSLLGPALALAYRLLAITAEHSQHPEVREQARVLRHALNWLPARLLGASFALVGNFVAVCRWMLRELLDWHGSAARFVAHTGCLAADLSASASDTAPVAGIDALWALLQRAAVLWYALFAVWALLY</sequence>
<feature type="transmembrane region" description="Helical" evidence="1">
    <location>
        <begin position="72"/>
        <end position="89"/>
    </location>
</feature>
<feature type="transmembrane region" description="Helical" evidence="1">
    <location>
        <begin position="255"/>
        <end position="277"/>
    </location>
</feature>
<accession>A0ABX0YDF5</accession>
<organism evidence="2 3">
    <name type="scientific">Pseudomonas quercus</name>
    <dbReference type="NCBI Taxonomy" id="2722792"/>
    <lineage>
        <taxon>Bacteria</taxon>
        <taxon>Pseudomonadati</taxon>
        <taxon>Pseudomonadota</taxon>
        <taxon>Gammaproteobacteria</taxon>
        <taxon>Pseudomonadales</taxon>
        <taxon>Pseudomonadaceae</taxon>
        <taxon>Pseudomonas</taxon>
    </lineage>
</organism>
<dbReference type="Proteomes" id="UP000746535">
    <property type="component" value="Unassembled WGS sequence"/>
</dbReference>
<feature type="transmembrane region" description="Helical" evidence="1">
    <location>
        <begin position="146"/>
        <end position="168"/>
    </location>
</feature>
<keyword evidence="1" id="KW-0812">Transmembrane</keyword>
<keyword evidence="1" id="KW-1133">Transmembrane helix</keyword>
<feature type="transmembrane region" description="Helical" evidence="1">
    <location>
        <begin position="46"/>
        <end position="67"/>
    </location>
</feature>
<comment type="caution">
    <text evidence="2">The sequence shown here is derived from an EMBL/GenBank/DDBJ whole genome shotgun (WGS) entry which is preliminary data.</text>
</comment>